<dbReference type="AlphaFoldDB" id="A0A811TFE6"/>
<feature type="region of interest" description="Disordered" evidence="1">
    <location>
        <begin position="22"/>
        <end position="58"/>
    </location>
</feature>
<protein>
    <submittedName>
        <fullName evidence="2">Uncharacterized protein</fullName>
    </submittedName>
</protein>
<proteinExistence type="predicted"/>
<evidence type="ECO:0000313" key="3">
    <source>
        <dbReference type="Proteomes" id="UP000639006"/>
    </source>
</evidence>
<gene>
    <name evidence="2" type="ORF">DIAAKJNI_00501</name>
</gene>
<dbReference type="Proteomes" id="UP000639006">
    <property type="component" value="Unassembled WGS sequence"/>
</dbReference>
<name>A0A811TFE6_9EURY</name>
<evidence type="ECO:0000256" key="1">
    <source>
        <dbReference type="SAM" id="MobiDB-lite"/>
    </source>
</evidence>
<organism evidence="2 3">
    <name type="scientific">Candidatus Argoarchaeum ethanivorans</name>
    <dbReference type="NCBI Taxonomy" id="2608793"/>
    <lineage>
        <taxon>Archaea</taxon>
        <taxon>Methanobacteriati</taxon>
        <taxon>Methanobacteriota</taxon>
        <taxon>Stenosarchaea group</taxon>
        <taxon>Methanomicrobia</taxon>
        <taxon>Methanosarcinales</taxon>
        <taxon>Methanosarcinales incertae sedis</taxon>
        <taxon>GOM Arc I cluster</taxon>
        <taxon>Candidatus Argoarchaeum</taxon>
    </lineage>
</organism>
<evidence type="ECO:0000313" key="2">
    <source>
        <dbReference type="EMBL" id="CAD6493475.1"/>
    </source>
</evidence>
<comment type="caution">
    <text evidence="2">The sequence shown here is derived from an EMBL/GenBank/DDBJ whole genome shotgun (WGS) entry which is preliminary data.</text>
</comment>
<dbReference type="EMBL" id="CAJHIQ010000035">
    <property type="protein sequence ID" value="CAD6493475.1"/>
    <property type="molecule type" value="Genomic_DNA"/>
</dbReference>
<reference evidence="2" key="1">
    <citation type="submission" date="2020-10" db="EMBL/GenBank/DDBJ databases">
        <authorList>
            <person name="Hahn C.J."/>
            <person name="Laso-Perez R."/>
            <person name="Vulcano F."/>
            <person name="Vaziourakis K.-M."/>
            <person name="Stokke R."/>
            <person name="Steen I.H."/>
            <person name="Teske A."/>
            <person name="Boetius A."/>
            <person name="Liebeke M."/>
            <person name="Amann R."/>
            <person name="Knittel K."/>
        </authorList>
    </citation>
    <scope>NUCLEOTIDE SEQUENCE</scope>
    <source>
        <strain evidence="2">Gfbio:e3339647-f889-4370-9287-4fb5cb688e4c:AG392M11_GoMArc1</strain>
    </source>
</reference>
<sequence length="58" mass="6341">MEEKCRKIPIQPETGVVTAANKRVPGQAKKRTEKTTGGNGKWCGESISSINMHRDTGK</sequence>
<accession>A0A811TFE6</accession>